<reference evidence="1 2" key="1">
    <citation type="journal article" date="2013" name="PLoS ONE">
        <title>Comparative Genome Sequence Analysis of Choristoneura occidentalis Freeman and C. rosaceana Harris (Lepidoptera: Tortricidae) Alphabaculoviruses.</title>
        <authorList>
            <person name="Thumbi D.K."/>
            <person name="Beliveau C."/>
            <person name="Cusson M."/>
            <person name="Lapointe R."/>
            <person name="Lucarotti C.J."/>
        </authorList>
    </citation>
    <scope>NUCLEOTIDE SEQUENCE [LARGE SCALE GENOMIC DNA]</scope>
    <source>
        <strain evidence="1">NB_1</strain>
    </source>
</reference>
<proteinExistence type="predicted"/>
<dbReference type="Proteomes" id="UP000208100">
    <property type="component" value="Segment"/>
</dbReference>
<protein>
    <submittedName>
        <fullName evidence="1">Uncharacterized protein</fullName>
    </submittedName>
</protein>
<dbReference type="InterPro" id="IPR020123">
    <property type="entry name" value="DUF5475"/>
</dbReference>
<accession>S5MR83</accession>
<keyword evidence="2" id="KW-1185">Reference proteome</keyword>
<dbReference type="GeneID" id="16479755"/>
<dbReference type="KEGG" id="vg:16479755"/>
<name>S5MR83_9ABAC</name>
<dbReference type="EMBL" id="KC961304">
    <property type="protein sequence ID" value="AGR57074.1"/>
    <property type="molecule type" value="Genomic_DNA"/>
</dbReference>
<dbReference type="RefSeq" id="YP_008378390.1">
    <property type="nucleotide sequence ID" value="NC_021924.1"/>
</dbReference>
<evidence type="ECO:0000313" key="1">
    <source>
        <dbReference type="EMBL" id="AGR57074.1"/>
    </source>
</evidence>
<sequence>MYKTCIIFKANTTMSIAQVIEACKLHAIFVKLGYLFRARVCLNIALVNLQQLRQRVPIPQVAKMLIERETHCCLLLKELNNKIYNRILIKLYKVYK</sequence>
<dbReference type="OrthoDB" id="24327at10239"/>
<organism evidence="1 2">
    <name type="scientific">Choristoneura rosaceana nucleopolyhedrovirus</name>
    <dbReference type="NCBI Taxonomy" id="58094"/>
    <lineage>
        <taxon>Viruses</taxon>
        <taxon>Viruses incertae sedis</taxon>
        <taxon>Naldaviricetes</taxon>
        <taxon>Lefavirales</taxon>
        <taxon>Baculoviridae</taxon>
        <taxon>Alphabaculovirus</taxon>
        <taxon>Alphabaculovirus chorosaceanae</taxon>
    </lineage>
</organism>
<dbReference type="Pfam" id="PF17569">
    <property type="entry name" value="DUF5475"/>
    <property type="match status" value="1"/>
</dbReference>
<evidence type="ECO:0000313" key="2">
    <source>
        <dbReference type="Proteomes" id="UP000208100"/>
    </source>
</evidence>